<accession>A0ABQ1UPJ0</accession>
<name>A0ABQ1UPJ0_9BACT</name>
<keyword evidence="2" id="KW-1185">Reference proteome</keyword>
<proteinExistence type="predicted"/>
<evidence type="ECO:0000313" key="2">
    <source>
        <dbReference type="Proteomes" id="UP000632273"/>
    </source>
</evidence>
<dbReference type="EMBL" id="BMHT01000008">
    <property type="protein sequence ID" value="GGF24056.1"/>
    <property type="molecule type" value="Genomic_DNA"/>
</dbReference>
<gene>
    <name evidence="1" type="ORF">GCM10011383_39630</name>
</gene>
<evidence type="ECO:0000313" key="1">
    <source>
        <dbReference type="EMBL" id="GGF24056.1"/>
    </source>
</evidence>
<protein>
    <recommendedName>
        <fullName evidence="3">DUF748 domain-containing protein</fullName>
    </recommendedName>
</protein>
<dbReference type="Proteomes" id="UP000632273">
    <property type="component" value="Unassembled WGS sequence"/>
</dbReference>
<sequence>MLLIGLLTAASLLLDPWLRRKLEEQVAERSEGRYRLRLEALHTSWWRRSVRLQGVHLQPGPAARFEGAGAAWPRVQLDMDELFVTGIGLGALLRHGVMPIHRVLLDAPRVRVLALPARTAAEPSKPLHEQLPFQLQGIRLGSLELRRVQASYGAGKQPHASLRRGDFTAHDILLSAAGATDTQRIAYAAAVEIRLQGVKTTVQYHNLGLTAAQFSSRAHRLTLDSLRSEPLRVGAPEGAMRVALMLPQMALTGLKTAALQRRQFRADSLVFEQPRITFKPPTVPPPSLDKLLAPYLDRFQLAHVVVRQGAGRVTGIERRPSVRDITLSGHGLRVDAVGAHDPKRILYAQAWEVQTGPGALLLDAPYYRLTYQRLRIATRQRSLEIKDISLVPTLSPAALNRRKHHQAPHLTVRLPYLGVQGFDYAALANRKALLMQQLVARHPRIKVAGDGRFPLNPQASIVTPDALGRLPFRVDVRRLLITDCNMYFTYLAPTTKRIGTMSLNRMRGTITNFTNDPRHMTATHPAMARASGWLQNRCYVQATFWLPLLDRRGTHRMVGSFGPAPIAMLNPMTQPCRLVSFKQGQIRRVSVRMLADRRHIEGVMQAQYSGLQLTFLAKDGGADHKNLFSKVKSKVVNVVVIRDQNPRRGELKPGSIQSRRDLRLSVFSLWRQGLVSGMLNSIGVPAGMAQKFSEMQ</sequence>
<comment type="caution">
    <text evidence="1">The sequence shown here is derived from an EMBL/GenBank/DDBJ whole genome shotgun (WGS) entry which is preliminary data.</text>
</comment>
<evidence type="ECO:0008006" key="3">
    <source>
        <dbReference type="Google" id="ProtNLM"/>
    </source>
</evidence>
<organism evidence="1 2">
    <name type="scientific">Hymenobacter cavernae</name>
    <dbReference type="NCBI Taxonomy" id="2044852"/>
    <lineage>
        <taxon>Bacteria</taxon>
        <taxon>Pseudomonadati</taxon>
        <taxon>Bacteroidota</taxon>
        <taxon>Cytophagia</taxon>
        <taxon>Cytophagales</taxon>
        <taxon>Hymenobacteraceae</taxon>
        <taxon>Hymenobacter</taxon>
    </lineage>
</organism>
<reference evidence="2" key="1">
    <citation type="journal article" date="2019" name="Int. J. Syst. Evol. Microbiol.">
        <title>The Global Catalogue of Microorganisms (GCM) 10K type strain sequencing project: providing services to taxonomists for standard genome sequencing and annotation.</title>
        <authorList>
            <consortium name="The Broad Institute Genomics Platform"/>
            <consortium name="The Broad Institute Genome Sequencing Center for Infectious Disease"/>
            <person name="Wu L."/>
            <person name="Ma J."/>
        </authorList>
    </citation>
    <scope>NUCLEOTIDE SEQUENCE [LARGE SCALE GENOMIC DNA]</scope>
    <source>
        <strain evidence="2">CGMCC 1.15197</strain>
    </source>
</reference>